<feature type="domain" description="TerD" evidence="1">
    <location>
        <begin position="1"/>
        <end position="181"/>
    </location>
</feature>
<sequence length="195" mass="21325">MALSLTKNQTISLEKTVGSRLESVTMGLGWDVAKPKGFLGRLMGGGQDSIDLDASVLLFDAQGQLQDQVWFRQLQSRDGSIQHSGDNRTGAGDGDDEQIRVNLSRLPATVQTLVFTVNSFTGQDFSRVENAYCRLINDRGGAEIARYNLSSGGAHTGQIMARLYRQGGDWQLQALGQVSSGRTFQDMMGDIRQHL</sequence>
<dbReference type="PANTHER" id="PTHR32097:SF17">
    <property type="entry name" value="CAMP-BINDING PROTEIN 1-RELATED"/>
    <property type="match status" value="1"/>
</dbReference>
<name>A0AAU7UC33_9DEIO</name>
<organism evidence="2">
    <name type="scientific">Deinococcus sonorensis KR-87</name>
    <dbReference type="NCBI Taxonomy" id="694439"/>
    <lineage>
        <taxon>Bacteria</taxon>
        <taxon>Thermotogati</taxon>
        <taxon>Deinococcota</taxon>
        <taxon>Deinococci</taxon>
        <taxon>Deinococcales</taxon>
        <taxon>Deinococcaceae</taxon>
        <taxon>Deinococcus</taxon>
    </lineage>
</organism>
<dbReference type="PANTHER" id="PTHR32097">
    <property type="entry name" value="CAMP-BINDING PROTEIN 1-RELATED"/>
    <property type="match status" value="1"/>
</dbReference>
<dbReference type="Gene3D" id="2.60.60.30">
    <property type="entry name" value="sav2460 like domains"/>
    <property type="match status" value="1"/>
</dbReference>
<proteinExistence type="predicted"/>
<dbReference type="InterPro" id="IPR003325">
    <property type="entry name" value="TerD"/>
</dbReference>
<dbReference type="InterPro" id="IPR051324">
    <property type="entry name" value="Stress/Tellurium_Resist"/>
</dbReference>
<dbReference type="CDD" id="cd06974">
    <property type="entry name" value="TerD_like"/>
    <property type="match status" value="1"/>
</dbReference>
<dbReference type="AlphaFoldDB" id="A0AAU7UC33"/>
<gene>
    <name evidence="2" type="ORF">ABOD76_07135</name>
</gene>
<dbReference type="EMBL" id="CP158299">
    <property type="protein sequence ID" value="XBV86066.1"/>
    <property type="molecule type" value="Genomic_DNA"/>
</dbReference>
<protein>
    <submittedName>
        <fullName evidence="2">TerD family protein</fullName>
    </submittedName>
</protein>
<evidence type="ECO:0000313" key="2">
    <source>
        <dbReference type="EMBL" id="XBV86066.1"/>
    </source>
</evidence>
<dbReference type="RefSeq" id="WP_350244117.1">
    <property type="nucleotide sequence ID" value="NZ_CP158299.1"/>
</dbReference>
<evidence type="ECO:0000259" key="1">
    <source>
        <dbReference type="Pfam" id="PF02342"/>
    </source>
</evidence>
<reference evidence="2" key="1">
    <citation type="submission" date="2024-06" db="EMBL/GenBank/DDBJ databases">
        <title>Draft Genome Sequence of Deinococcus sonorensis Type Strain KR-87, a Biofilm Producing Representative of the Genus Deinococcus.</title>
        <authorList>
            <person name="Boren L.S."/>
            <person name="Grosso R.A."/>
            <person name="Hugenberg-Cox A.N."/>
            <person name="Hill J.T.E."/>
            <person name="Albert C.M."/>
            <person name="Tuohy J.M."/>
        </authorList>
    </citation>
    <scope>NUCLEOTIDE SEQUENCE</scope>
    <source>
        <strain evidence="2">KR-87</strain>
    </source>
</reference>
<dbReference type="KEGG" id="dsc:ABOD76_07135"/>
<dbReference type="Pfam" id="PF02342">
    <property type="entry name" value="TerD"/>
    <property type="match status" value="1"/>
</dbReference>
<accession>A0AAU7UC33</accession>